<organism evidence="19">
    <name type="scientific">Leptolyngbya sp. NK1-12</name>
    <dbReference type="NCBI Taxonomy" id="2547451"/>
    <lineage>
        <taxon>Bacteria</taxon>
        <taxon>Bacillati</taxon>
        <taxon>Cyanobacteriota</taxon>
        <taxon>Cyanophyceae</taxon>
        <taxon>Leptolyngbyales</taxon>
        <taxon>Leptolyngbyaceae</taxon>
        <taxon>Leptolyngbya group</taxon>
        <taxon>Leptolyngbya</taxon>
    </lineage>
</organism>
<dbReference type="InterPro" id="IPR050571">
    <property type="entry name" value="Class-IV_PLP-Dep_Aminotrnsfr"/>
</dbReference>
<comment type="similarity">
    <text evidence="6 15">Belongs to the class-IV pyridoxal-phosphate-dependent aminotransferase family.</text>
</comment>
<dbReference type="GO" id="GO:0008652">
    <property type="term" value="P:amino acid biosynthetic process"/>
    <property type="evidence" value="ECO:0007669"/>
    <property type="project" value="UniProtKB-KW"/>
</dbReference>
<dbReference type="FunFam" id="3.20.10.10:FF:000002">
    <property type="entry name" value="D-alanine aminotransferase"/>
    <property type="match status" value="1"/>
</dbReference>
<protein>
    <recommendedName>
        <fullName evidence="17">Branched-chain-amino-acid aminotransferase</fullName>
        <shortName evidence="17">BCAT</shortName>
        <ecNumber evidence="17">2.6.1.42</ecNumber>
    </recommendedName>
</protein>
<evidence type="ECO:0000256" key="2">
    <source>
        <dbReference type="ARBA" id="ARBA00003109"/>
    </source>
</evidence>
<comment type="pathway">
    <text evidence="3 17">Amino-acid biosynthesis; L-isoleucine biosynthesis; L-isoleucine from 2-oxobutanoate: step 4/4.</text>
</comment>
<comment type="function">
    <text evidence="2 17">Acts on leucine, isoleucine and valine.</text>
</comment>
<proteinExistence type="inferred from homology"/>
<comment type="catalytic activity">
    <reaction evidence="13 17">
        <text>L-isoleucine + 2-oxoglutarate = (S)-3-methyl-2-oxopentanoate + L-glutamate</text>
        <dbReference type="Rhea" id="RHEA:24801"/>
        <dbReference type="ChEBI" id="CHEBI:16810"/>
        <dbReference type="ChEBI" id="CHEBI:29985"/>
        <dbReference type="ChEBI" id="CHEBI:35146"/>
        <dbReference type="ChEBI" id="CHEBI:58045"/>
        <dbReference type="EC" id="2.6.1.42"/>
    </reaction>
</comment>
<evidence type="ECO:0000256" key="17">
    <source>
        <dbReference type="RuleBase" id="RU364094"/>
    </source>
</evidence>
<dbReference type="PROSITE" id="PS00770">
    <property type="entry name" value="AA_TRANSFER_CLASS_4"/>
    <property type="match status" value="1"/>
</dbReference>
<dbReference type="EMBL" id="CP053586">
    <property type="protein sequence ID" value="WNZ26355.1"/>
    <property type="molecule type" value="Genomic_DNA"/>
</dbReference>
<comment type="catalytic activity">
    <reaction evidence="14 17">
        <text>L-leucine + 2-oxoglutarate = 4-methyl-2-oxopentanoate + L-glutamate</text>
        <dbReference type="Rhea" id="RHEA:18321"/>
        <dbReference type="ChEBI" id="CHEBI:16810"/>
        <dbReference type="ChEBI" id="CHEBI:17865"/>
        <dbReference type="ChEBI" id="CHEBI:29985"/>
        <dbReference type="ChEBI" id="CHEBI:57427"/>
        <dbReference type="EC" id="2.6.1.42"/>
    </reaction>
</comment>
<dbReference type="Pfam" id="PF01063">
    <property type="entry name" value="Aminotran_4"/>
    <property type="match status" value="1"/>
</dbReference>
<evidence type="ECO:0000256" key="5">
    <source>
        <dbReference type="ARBA" id="ARBA00005072"/>
    </source>
</evidence>
<evidence type="ECO:0000313" key="19">
    <source>
        <dbReference type="EMBL" id="WNZ26355.1"/>
    </source>
</evidence>
<comment type="pathway">
    <text evidence="4 17">Amino-acid biosynthesis; L-valine biosynthesis; L-valine from pyruvate: step 4/4.</text>
</comment>
<dbReference type="NCBIfam" id="TIGR01122">
    <property type="entry name" value="ilvE_I"/>
    <property type="match status" value="1"/>
</dbReference>
<dbReference type="GO" id="GO:0009082">
    <property type="term" value="P:branched-chain amino acid biosynthetic process"/>
    <property type="evidence" value="ECO:0007669"/>
    <property type="project" value="UniProtKB-KW"/>
</dbReference>
<evidence type="ECO:0000256" key="16">
    <source>
        <dbReference type="RuleBase" id="RU004516"/>
    </source>
</evidence>
<keyword evidence="8 17" id="KW-0028">Amino-acid biosynthesis</keyword>
<dbReference type="PANTHER" id="PTHR42743">
    <property type="entry name" value="AMINO-ACID AMINOTRANSFERASE"/>
    <property type="match status" value="1"/>
</dbReference>
<dbReference type="InterPro" id="IPR018300">
    <property type="entry name" value="Aminotrans_IV_CS"/>
</dbReference>
<evidence type="ECO:0000256" key="9">
    <source>
        <dbReference type="ARBA" id="ARBA00022679"/>
    </source>
</evidence>
<keyword evidence="10 16" id="KW-0663">Pyridoxal phosphate</keyword>
<feature type="region of interest" description="Disordered" evidence="18">
    <location>
        <begin position="1"/>
        <end position="22"/>
    </location>
</feature>
<gene>
    <name evidence="17" type="primary">ilvE</name>
    <name evidence="19" type="ORF">HJG54_00215</name>
</gene>
<dbReference type="InterPro" id="IPR005785">
    <property type="entry name" value="B_amino_transI"/>
</dbReference>
<dbReference type="InterPro" id="IPR043131">
    <property type="entry name" value="BCAT-like_N"/>
</dbReference>
<keyword evidence="7 17" id="KW-0032">Aminotransferase</keyword>
<evidence type="ECO:0000256" key="18">
    <source>
        <dbReference type="SAM" id="MobiDB-lite"/>
    </source>
</evidence>
<evidence type="ECO:0000256" key="14">
    <source>
        <dbReference type="ARBA" id="ARBA00049229"/>
    </source>
</evidence>
<evidence type="ECO:0000256" key="4">
    <source>
        <dbReference type="ARBA" id="ARBA00004931"/>
    </source>
</evidence>
<dbReference type="NCBIfam" id="NF005146">
    <property type="entry name" value="PRK06606.1"/>
    <property type="match status" value="1"/>
</dbReference>
<comment type="catalytic activity">
    <reaction evidence="12 17">
        <text>L-valine + 2-oxoglutarate = 3-methyl-2-oxobutanoate + L-glutamate</text>
        <dbReference type="Rhea" id="RHEA:24813"/>
        <dbReference type="ChEBI" id="CHEBI:11851"/>
        <dbReference type="ChEBI" id="CHEBI:16810"/>
        <dbReference type="ChEBI" id="CHEBI:29985"/>
        <dbReference type="ChEBI" id="CHEBI:57762"/>
        <dbReference type="EC" id="2.6.1.42"/>
    </reaction>
</comment>
<dbReference type="PANTHER" id="PTHR42743:SF4">
    <property type="entry name" value="BRANCHED-CHAIN-AMINO-ACID AMINOTRANSFERASE-RELATED"/>
    <property type="match status" value="1"/>
</dbReference>
<dbReference type="SUPFAM" id="SSF56752">
    <property type="entry name" value="D-aminoacid aminotransferase-like PLP-dependent enzymes"/>
    <property type="match status" value="1"/>
</dbReference>
<dbReference type="Gene3D" id="3.20.10.10">
    <property type="entry name" value="D-amino Acid Aminotransferase, subunit A, domain 2"/>
    <property type="match status" value="1"/>
</dbReference>
<dbReference type="Gene3D" id="3.30.470.10">
    <property type="match status" value="1"/>
</dbReference>
<comment type="pathway">
    <text evidence="5 17">Amino-acid biosynthesis; L-leucine biosynthesis; L-leucine from 3-methyl-2-oxobutanoate: step 4/4.</text>
</comment>
<dbReference type="InterPro" id="IPR036038">
    <property type="entry name" value="Aminotransferase-like"/>
</dbReference>
<dbReference type="EC" id="2.6.1.42" evidence="17"/>
<evidence type="ECO:0000256" key="7">
    <source>
        <dbReference type="ARBA" id="ARBA00022576"/>
    </source>
</evidence>
<keyword evidence="9 17" id="KW-0808">Transferase</keyword>
<evidence type="ECO:0000256" key="13">
    <source>
        <dbReference type="ARBA" id="ARBA00048798"/>
    </source>
</evidence>
<evidence type="ECO:0000256" key="8">
    <source>
        <dbReference type="ARBA" id="ARBA00022605"/>
    </source>
</evidence>
<dbReference type="GO" id="GO:0004084">
    <property type="term" value="F:branched-chain-amino-acid transaminase activity"/>
    <property type="evidence" value="ECO:0007669"/>
    <property type="project" value="UniProtKB-EC"/>
</dbReference>
<dbReference type="InterPro" id="IPR001544">
    <property type="entry name" value="Aminotrans_IV"/>
</dbReference>
<keyword evidence="11 17" id="KW-0100">Branched-chain amino acid biosynthesis</keyword>
<evidence type="ECO:0000256" key="6">
    <source>
        <dbReference type="ARBA" id="ARBA00009320"/>
    </source>
</evidence>
<evidence type="ECO:0000256" key="3">
    <source>
        <dbReference type="ARBA" id="ARBA00004824"/>
    </source>
</evidence>
<name>A0AA97AI81_9CYAN</name>
<dbReference type="AlphaFoldDB" id="A0AA97AI81"/>
<evidence type="ECO:0000256" key="11">
    <source>
        <dbReference type="ARBA" id="ARBA00023304"/>
    </source>
</evidence>
<evidence type="ECO:0000256" key="12">
    <source>
        <dbReference type="ARBA" id="ARBA00048212"/>
    </source>
</evidence>
<sequence length="327" mass="35803">MSESIDLQPTAQFENPQANSNEPLAGFLPQAYLGGRFLPFAQAQISIATHALHYGTAVFGGIRGLPSPSDPQQILLFRLEAHCRRLSDSAKYLGYSVTPEFLQAKLIEFVQLNQPSQPFYLRPLVYTCGLGIAPRLHEIEKDLLIYGLTMGEYLSQVGVNCRFSSWYRQEDRSMPLRGKASAAYIASALAKTEAVASGFDEAILMNAQGKVSEASAMNLFLVRNGQLITPGVDQDILEGITRDSILTIAHDLGIPVQERAVDKSELLIADEVFICGTAAQLTPVLRIENYGLPNERPVTAKLSAQLKAALEGRDPGYDHWLTKVPLG</sequence>
<evidence type="ECO:0000256" key="10">
    <source>
        <dbReference type="ARBA" id="ARBA00022898"/>
    </source>
</evidence>
<evidence type="ECO:0000256" key="1">
    <source>
        <dbReference type="ARBA" id="ARBA00001933"/>
    </source>
</evidence>
<dbReference type="InterPro" id="IPR043132">
    <property type="entry name" value="BCAT-like_C"/>
</dbReference>
<comment type="cofactor">
    <cofactor evidence="1 16">
        <name>pyridoxal 5'-phosphate</name>
        <dbReference type="ChEBI" id="CHEBI:597326"/>
    </cofactor>
</comment>
<evidence type="ECO:0000256" key="15">
    <source>
        <dbReference type="RuleBase" id="RU004106"/>
    </source>
</evidence>
<accession>A0AA97AI81</accession>
<reference evidence="19" key="1">
    <citation type="submission" date="2020-05" db="EMBL/GenBank/DDBJ databases">
        <authorList>
            <person name="Zhu T."/>
            <person name="Keshari N."/>
            <person name="Lu X."/>
        </authorList>
    </citation>
    <scope>NUCLEOTIDE SEQUENCE</scope>
    <source>
        <strain evidence="19">NK1-12</strain>
    </source>
</reference>